<reference evidence="3 4" key="1">
    <citation type="submission" date="2018-11" db="EMBL/GenBank/DDBJ databases">
        <title>The draft genome sequence of Amphritea opalescens ANRC-JH13T.</title>
        <authorList>
            <person name="Fang Z."/>
            <person name="Zhang Y."/>
            <person name="Han X."/>
        </authorList>
    </citation>
    <scope>NUCLEOTIDE SEQUENCE [LARGE SCALE GENOMIC DNA]</scope>
    <source>
        <strain evidence="3 4">ANRC-JH13</strain>
    </source>
</reference>
<dbReference type="SUPFAM" id="SSF53474">
    <property type="entry name" value="alpha/beta-Hydrolases"/>
    <property type="match status" value="1"/>
</dbReference>
<keyword evidence="1 3" id="KW-0378">Hydrolase</keyword>
<dbReference type="Proteomes" id="UP000283087">
    <property type="component" value="Unassembled WGS sequence"/>
</dbReference>
<accession>A0A430KLQ6</accession>
<feature type="domain" description="Serine aminopeptidase S33" evidence="2">
    <location>
        <begin position="69"/>
        <end position="196"/>
    </location>
</feature>
<comment type="caution">
    <text evidence="3">The sequence shown here is derived from an EMBL/GenBank/DDBJ whole genome shotgun (WGS) entry which is preliminary data.</text>
</comment>
<dbReference type="GO" id="GO:0052689">
    <property type="term" value="F:carboxylic ester hydrolase activity"/>
    <property type="evidence" value="ECO:0007669"/>
    <property type="project" value="UniProtKB-ARBA"/>
</dbReference>
<dbReference type="PANTHER" id="PTHR22946:SF9">
    <property type="entry name" value="POLYKETIDE TRANSFERASE AF380"/>
    <property type="match status" value="1"/>
</dbReference>
<dbReference type="OrthoDB" id="4269629at2"/>
<protein>
    <submittedName>
        <fullName evidence="3">Alpha/beta fold hydrolase</fullName>
    </submittedName>
</protein>
<dbReference type="InterPro" id="IPR050261">
    <property type="entry name" value="FrsA_esterase"/>
</dbReference>
<dbReference type="Pfam" id="PF12146">
    <property type="entry name" value="Hydrolase_4"/>
    <property type="match status" value="1"/>
</dbReference>
<evidence type="ECO:0000256" key="1">
    <source>
        <dbReference type="ARBA" id="ARBA00022801"/>
    </source>
</evidence>
<dbReference type="PANTHER" id="PTHR22946">
    <property type="entry name" value="DIENELACTONE HYDROLASE DOMAIN-CONTAINING PROTEIN-RELATED"/>
    <property type="match status" value="1"/>
</dbReference>
<dbReference type="InterPro" id="IPR029058">
    <property type="entry name" value="AB_hydrolase_fold"/>
</dbReference>
<sequence length="291" mass="32355">MSYLLVVLLAVVVLVGVFVIAIHLGFRAPKIESTDTPKTRLNVDFLSVLIPVKVNKHLSGWLLPIEGAQETLVVLHGWGSNAAMMLPLALPFYQAGMNVLLFDARSHGQSDADTFSSLPRFAEDIGSAIDWLKGEYPDRAKKIALLGHSVGAGAVLFEASRRTDIAAVISVSAFAHPEWMMQRYLQSLHIPAWLRRKVIRYVEWVIEHRFTTFAPINTVCRIRCPILMVHGKDDLVIPVDDARAILRHCPAPHLRLIEIEGAGHSSVDKIELHADTLIQFLREAGFTGLKH</sequence>
<proteinExistence type="predicted"/>
<gene>
    <name evidence="3" type="ORF">EH243_17470</name>
</gene>
<dbReference type="RefSeq" id="WP_126159949.1">
    <property type="nucleotide sequence ID" value="NZ_RQXW01000023.1"/>
</dbReference>
<evidence type="ECO:0000313" key="3">
    <source>
        <dbReference type="EMBL" id="RTE64410.1"/>
    </source>
</evidence>
<evidence type="ECO:0000313" key="4">
    <source>
        <dbReference type="Proteomes" id="UP000283087"/>
    </source>
</evidence>
<dbReference type="Gene3D" id="3.40.50.1820">
    <property type="entry name" value="alpha/beta hydrolase"/>
    <property type="match status" value="1"/>
</dbReference>
<name>A0A430KLQ6_9GAMM</name>
<dbReference type="InterPro" id="IPR022742">
    <property type="entry name" value="Hydrolase_4"/>
</dbReference>
<evidence type="ECO:0000259" key="2">
    <source>
        <dbReference type="Pfam" id="PF12146"/>
    </source>
</evidence>
<keyword evidence="4" id="KW-1185">Reference proteome</keyword>
<organism evidence="3 4">
    <name type="scientific">Amphritea opalescens</name>
    <dbReference type="NCBI Taxonomy" id="2490544"/>
    <lineage>
        <taxon>Bacteria</taxon>
        <taxon>Pseudomonadati</taxon>
        <taxon>Pseudomonadota</taxon>
        <taxon>Gammaproteobacteria</taxon>
        <taxon>Oceanospirillales</taxon>
        <taxon>Oceanospirillaceae</taxon>
        <taxon>Amphritea</taxon>
    </lineage>
</organism>
<dbReference type="EMBL" id="RQXW01000023">
    <property type="protein sequence ID" value="RTE64410.1"/>
    <property type="molecule type" value="Genomic_DNA"/>
</dbReference>
<dbReference type="AlphaFoldDB" id="A0A430KLQ6"/>